<comment type="caution">
    <text evidence="15">The sequence shown here is derived from an EMBL/GenBank/DDBJ whole genome shotgun (WGS) entry which is preliminary data.</text>
</comment>
<evidence type="ECO:0000256" key="13">
    <source>
        <dbReference type="SAM" id="Phobius"/>
    </source>
</evidence>
<dbReference type="GO" id="GO:0004674">
    <property type="term" value="F:protein serine/threonine kinase activity"/>
    <property type="evidence" value="ECO:0007669"/>
    <property type="project" value="UniProtKB-KW"/>
</dbReference>
<feature type="transmembrane region" description="Helical" evidence="13">
    <location>
        <begin position="14"/>
        <end position="35"/>
    </location>
</feature>
<dbReference type="Gene3D" id="3.30.200.20">
    <property type="entry name" value="Phosphorylase Kinase, domain 1"/>
    <property type="match status" value="1"/>
</dbReference>
<dbReference type="FunFam" id="3.30.200.20:FF:000195">
    <property type="entry name" value="G-type lectin S-receptor-like serine/threonine-protein kinase"/>
    <property type="match status" value="1"/>
</dbReference>
<reference evidence="15 16" key="1">
    <citation type="submission" date="2020-10" db="EMBL/GenBank/DDBJ databases">
        <title>The Coptis chinensis genome and diversification of protoberbering-type alkaloids.</title>
        <authorList>
            <person name="Wang B."/>
            <person name="Shu S."/>
            <person name="Song C."/>
            <person name="Liu Y."/>
        </authorList>
    </citation>
    <scope>NUCLEOTIDE SEQUENCE [LARGE SCALE GENOMIC DNA]</scope>
    <source>
        <strain evidence="15">HL-2020</strain>
        <tissue evidence="15">Leaf</tissue>
    </source>
</reference>
<evidence type="ECO:0000256" key="3">
    <source>
        <dbReference type="ARBA" id="ARBA00022679"/>
    </source>
</evidence>
<evidence type="ECO:0000256" key="1">
    <source>
        <dbReference type="ARBA" id="ARBA00012513"/>
    </source>
</evidence>
<evidence type="ECO:0000256" key="8">
    <source>
        <dbReference type="ARBA" id="ARBA00023157"/>
    </source>
</evidence>
<keyword evidence="7 12" id="KW-0067">ATP-binding</keyword>
<keyword evidence="16" id="KW-1185">Reference proteome</keyword>
<evidence type="ECO:0000256" key="5">
    <source>
        <dbReference type="ARBA" id="ARBA00022741"/>
    </source>
</evidence>
<evidence type="ECO:0000313" key="15">
    <source>
        <dbReference type="EMBL" id="KAF9611278.1"/>
    </source>
</evidence>
<organism evidence="15 16">
    <name type="scientific">Coptis chinensis</name>
    <dbReference type="NCBI Taxonomy" id="261450"/>
    <lineage>
        <taxon>Eukaryota</taxon>
        <taxon>Viridiplantae</taxon>
        <taxon>Streptophyta</taxon>
        <taxon>Embryophyta</taxon>
        <taxon>Tracheophyta</taxon>
        <taxon>Spermatophyta</taxon>
        <taxon>Magnoliopsida</taxon>
        <taxon>Ranunculales</taxon>
        <taxon>Ranunculaceae</taxon>
        <taxon>Coptidoideae</taxon>
        <taxon>Coptis</taxon>
    </lineage>
</organism>
<dbReference type="Pfam" id="PF07714">
    <property type="entry name" value="PK_Tyr_Ser-Thr"/>
    <property type="match status" value="2"/>
</dbReference>
<protein>
    <recommendedName>
        <fullName evidence="1">non-specific serine/threonine protein kinase</fullName>
        <ecNumber evidence="1">2.7.11.1</ecNumber>
    </recommendedName>
</protein>
<dbReference type="PROSITE" id="PS00107">
    <property type="entry name" value="PROTEIN_KINASE_ATP"/>
    <property type="match status" value="1"/>
</dbReference>
<keyword evidence="3" id="KW-0808">Transferase</keyword>
<dbReference type="PANTHER" id="PTHR27002:SF181">
    <property type="entry name" value="RECEPTOR-LIKE SERINE_THREONINE-PROTEIN KINASE"/>
    <property type="match status" value="1"/>
</dbReference>
<dbReference type="OrthoDB" id="4062651at2759"/>
<dbReference type="EMBL" id="JADFTS010000004">
    <property type="protein sequence ID" value="KAF9611278.1"/>
    <property type="molecule type" value="Genomic_DNA"/>
</dbReference>
<keyword evidence="13" id="KW-0812">Transmembrane</keyword>
<keyword evidence="8" id="KW-1015">Disulfide bond</keyword>
<keyword evidence="2" id="KW-0723">Serine/threonine-protein kinase</keyword>
<dbReference type="AlphaFoldDB" id="A0A835I8L4"/>
<keyword evidence="13" id="KW-1133">Transmembrane helix</keyword>
<accession>A0A835I8L4</accession>
<evidence type="ECO:0000256" key="10">
    <source>
        <dbReference type="ARBA" id="ARBA00047899"/>
    </source>
</evidence>
<dbReference type="Gene3D" id="1.10.510.10">
    <property type="entry name" value="Transferase(Phosphotransferase) domain 1"/>
    <property type="match status" value="1"/>
</dbReference>
<dbReference type="GO" id="GO:0005524">
    <property type="term" value="F:ATP binding"/>
    <property type="evidence" value="ECO:0007669"/>
    <property type="project" value="UniProtKB-UniRule"/>
</dbReference>
<dbReference type="InterPro" id="IPR011009">
    <property type="entry name" value="Kinase-like_dom_sf"/>
</dbReference>
<dbReference type="GO" id="GO:0005886">
    <property type="term" value="C:plasma membrane"/>
    <property type="evidence" value="ECO:0007669"/>
    <property type="project" value="TreeGrafter"/>
</dbReference>
<sequence length="361" mass="40546">MFRVGTGNKSRKRIVISTSLAAILATALFCLFLYCRWGRKQRGKRTRQAYEDDQKFGANEMETKIMVDYQYDDISAEDQMNPQELPLVPLSVIKVATNNFADANKLGQGGFGQVYKATLNEKEIAVKRLLTTSTQGLEEFKNEVILIAKLQHRNLVRLLGCCIEEEEKLLIYEYMPNTSLDMFLFGNSIVSSDFCNFMSVFIIFCFCSGYMAPEYAMQGLFSVKSDVYSFGVLLLEIISGKRNNNEFYQSEHAQSLLAYAWRLWCDGRGLEFIDSLMGVSCDLNEVLKCMHIGLLCVQEDAADRPTMSTVVVMFASYTITLPGPTQPAFSVGRLVTESSKFSETSTSGSTNEITVSEVLAR</sequence>
<dbReference type="InterPro" id="IPR000719">
    <property type="entry name" value="Prot_kinase_dom"/>
</dbReference>
<feature type="transmembrane region" description="Helical" evidence="13">
    <location>
        <begin position="194"/>
        <end position="212"/>
    </location>
</feature>
<feature type="domain" description="Protein kinase" evidence="14">
    <location>
        <begin position="100"/>
        <end position="361"/>
    </location>
</feature>
<keyword evidence="9" id="KW-0325">Glycoprotein</keyword>
<comment type="catalytic activity">
    <reaction evidence="10">
        <text>L-threonyl-[protein] + ATP = O-phospho-L-threonyl-[protein] + ADP + H(+)</text>
        <dbReference type="Rhea" id="RHEA:46608"/>
        <dbReference type="Rhea" id="RHEA-COMP:11060"/>
        <dbReference type="Rhea" id="RHEA-COMP:11605"/>
        <dbReference type="ChEBI" id="CHEBI:15378"/>
        <dbReference type="ChEBI" id="CHEBI:30013"/>
        <dbReference type="ChEBI" id="CHEBI:30616"/>
        <dbReference type="ChEBI" id="CHEBI:61977"/>
        <dbReference type="ChEBI" id="CHEBI:456216"/>
        <dbReference type="EC" id="2.7.11.1"/>
    </reaction>
</comment>
<keyword evidence="5 12" id="KW-0547">Nucleotide-binding</keyword>
<evidence type="ECO:0000256" key="6">
    <source>
        <dbReference type="ARBA" id="ARBA00022777"/>
    </source>
</evidence>
<evidence type="ECO:0000313" key="16">
    <source>
        <dbReference type="Proteomes" id="UP000631114"/>
    </source>
</evidence>
<evidence type="ECO:0000256" key="4">
    <source>
        <dbReference type="ARBA" id="ARBA00022729"/>
    </source>
</evidence>
<gene>
    <name evidence="15" type="ORF">IFM89_028702</name>
</gene>
<evidence type="ECO:0000259" key="14">
    <source>
        <dbReference type="PROSITE" id="PS50011"/>
    </source>
</evidence>
<dbReference type="Proteomes" id="UP000631114">
    <property type="component" value="Unassembled WGS sequence"/>
</dbReference>
<evidence type="ECO:0000256" key="11">
    <source>
        <dbReference type="ARBA" id="ARBA00048679"/>
    </source>
</evidence>
<evidence type="ECO:0000256" key="12">
    <source>
        <dbReference type="PROSITE-ProRule" id="PRU10141"/>
    </source>
</evidence>
<evidence type="ECO:0000256" key="9">
    <source>
        <dbReference type="ARBA" id="ARBA00023180"/>
    </source>
</evidence>
<dbReference type="FunFam" id="1.10.510.10:FF:001722">
    <property type="entry name" value="G-type lectin S-receptor-like serine/threonine-protein kinase B120"/>
    <property type="match status" value="1"/>
</dbReference>
<dbReference type="SUPFAM" id="SSF56112">
    <property type="entry name" value="Protein kinase-like (PK-like)"/>
    <property type="match status" value="1"/>
</dbReference>
<keyword evidence="6" id="KW-0418">Kinase</keyword>
<keyword evidence="13" id="KW-0472">Membrane</keyword>
<dbReference type="PROSITE" id="PS50011">
    <property type="entry name" value="PROTEIN_KINASE_DOM"/>
    <property type="match status" value="1"/>
</dbReference>
<name>A0A835I8L4_9MAGN</name>
<evidence type="ECO:0000256" key="2">
    <source>
        <dbReference type="ARBA" id="ARBA00022527"/>
    </source>
</evidence>
<dbReference type="InterPro" id="IPR017441">
    <property type="entry name" value="Protein_kinase_ATP_BS"/>
</dbReference>
<dbReference type="PANTHER" id="PTHR27002">
    <property type="entry name" value="RECEPTOR-LIKE SERINE/THREONINE-PROTEIN KINASE SD1-8"/>
    <property type="match status" value="1"/>
</dbReference>
<comment type="catalytic activity">
    <reaction evidence="11">
        <text>L-seryl-[protein] + ATP = O-phospho-L-seryl-[protein] + ADP + H(+)</text>
        <dbReference type="Rhea" id="RHEA:17989"/>
        <dbReference type="Rhea" id="RHEA-COMP:9863"/>
        <dbReference type="Rhea" id="RHEA-COMP:11604"/>
        <dbReference type="ChEBI" id="CHEBI:15378"/>
        <dbReference type="ChEBI" id="CHEBI:29999"/>
        <dbReference type="ChEBI" id="CHEBI:30616"/>
        <dbReference type="ChEBI" id="CHEBI:83421"/>
        <dbReference type="ChEBI" id="CHEBI:456216"/>
        <dbReference type="EC" id="2.7.11.1"/>
    </reaction>
</comment>
<dbReference type="InterPro" id="IPR001245">
    <property type="entry name" value="Ser-Thr/Tyr_kinase_cat_dom"/>
</dbReference>
<keyword evidence="4" id="KW-0732">Signal</keyword>
<proteinExistence type="predicted"/>
<dbReference type="EC" id="2.7.11.1" evidence="1"/>
<evidence type="ECO:0000256" key="7">
    <source>
        <dbReference type="ARBA" id="ARBA00022840"/>
    </source>
</evidence>
<feature type="binding site" evidence="12">
    <location>
        <position position="127"/>
    </location>
    <ligand>
        <name>ATP</name>
        <dbReference type="ChEBI" id="CHEBI:30616"/>
    </ligand>
</feature>